<evidence type="ECO:0000313" key="2">
    <source>
        <dbReference type="EMBL" id="MDH0362546.1"/>
    </source>
</evidence>
<organism evidence="2 3">
    <name type="scientific">Comamonas aquatica</name>
    <dbReference type="NCBI Taxonomy" id="225991"/>
    <lineage>
        <taxon>Bacteria</taxon>
        <taxon>Pseudomonadati</taxon>
        <taxon>Pseudomonadota</taxon>
        <taxon>Betaproteobacteria</taxon>
        <taxon>Burkholderiales</taxon>
        <taxon>Comamonadaceae</taxon>
        <taxon>Comamonas</taxon>
    </lineage>
</organism>
<protein>
    <submittedName>
        <fullName evidence="2">Uncharacterized protein</fullName>
    </submittedName>
</protein>
<dbReference type="Proteomes" id="UP001158297">
    <property type="component" value="Unassembled WGS sequence"/>
</dbReference>
<reference evidence="2" key="1">
    <citation type="submission" date="2022-09" db="EMBL/GenBank/DDBJ databases">
        <title>Intensive care unit water sources are persistently colonized with multi-drug resistant bacteria and are the site of extensive horizontal gene transfer of antibiotic resistance genes.</title>
        <authorList>
            <person name="Diorio-Toth L."/>
        </authorList>
    </citation>
    <scope>NUCLEOTIDE SEQUENCE</scope>
    <source>
        <strain evidence="2">GD04130</strain>
    </source>
</reference>
<accession>A0AA42HQP2</accession>
<comment type="caution">
    <text evidence="2">The sequence shown here is derived from an EMBL/GenBank/DDBJ whole genome shotgun (WGS) entry which is preliminary data.</text>
</comment>
<evidence type="ECO:0000313" key="3">
    <source>
        <dbReference type="Proteomes" id="UP001158297"/>
    </source>
</evidence>
<dbReference type="InterPro" id="IPR050026">
    <property type="entry name" value="PHA_gran_PhaM_N"/>
</dbReference>
<evidence type="ECO:0000256" key="1">
    <source>
        <dbReference type="SAM" id="MobiDB-lite"/>
    </source>
</evidence>
<name>A0AA42HQP2_9BURK</name>
<feature type="region of interest" description="Disordered" evidence="1">
    <location>
        <begin position="124"/>
        <end position="155"/>
    </location>
</feature>
<dbReference type="RefSeq" id="WP_279818933.1">
    <property type="nucleotide sequence ID" value="NZ_JAOBZY010000004.1"/>
</dbReference>
<feature type="region of interest" description="Disordered" evidence="1">
    <location>
        <begin position="224"/>
        <end position="293"/>
    </location>
</feature>
<dbReference type="AlphaFoldDB" id="A0AA42HQP2"/>
<dbReference type="EMBL" id="JAODZU010000004">
    <property type="protein sequence ID" value="MDH0362546.1"/>
    <property type="molecule type" value="Genomic_DNA"/>
</dbReference>
<sequence length="293" mass="29965">MSDTSAFGFGKFIPGFDFLQNLGKAGQGASAVPPFAHWVAPTVSVEEIDKRIEELKAVQFWLEQNNRALSATVQALQVQRMTLSTLQGMNVNLADLAQGFPFAGAAKAAADAAAGQPLSNWPLPAQAAADPAPAAPVPPPVDAAEPATPSAAEAAPAAGMATAMQWWGALTQQFQQIAQQALQDPAQQQAVKQATQMGSDFAKVAVQTASDMVRQAVSQAMPATAEAAPAAKTPAAKKTTRQPAPAAAARQRAPAAGKTATASKATKPAPRKSTAAQPAAKTKSAAARKAGAR</sequence>
<feature type="compositionally biased region" description="Low complexity" evidence="1">
    <location>
        <begin position="142"/>
        <end position="155"/>
    </location>
</feature>
<dbReference type="NCBIfam" id="NF043076">
    <property type="entry name" value="PHA_gran_PhaM"/>
    <property type="match status" value="1"/>
</dbReference>
<proteinExistence type="predicted"/>
<gene>
    <name evidence="2" type="ORF">N7330_05665</name>
</gene>